<keyword evidence="2" id="KW-1133">Transmembrane helix</keyword>
<feature type="transmembrane region" description="Helical" evidence="2">
    <location>
        <begin position="74"/>
        <end position="97"/>
    </location>
</feature>
<feature type="region of interest" description="Disordered" evidence="1">
    <location>
        <begin position="177"/>
        <end position="228"/>
    </location>
</feature>
<protein>
    <submittedName>
        <fullName evidence="3">Uncharacterized protein</fullName>
    </submittedName>
</protein>
<dbReference type="Proteomes" id="UP000070501">
    <property type="component" value="Unassembled WGS sequence"/>
</dbReference>
<dbReference type="EMBL" id="KQ964259">
    <property type="protein sequence ID" value="KXJ88283.1"/>
    <property type="molecule type" value="Genomic_DNA"/>
</dbReference>
<dbReference type="InParanoid" id="A0A136ITX9"/>
<dbReference type="AlphaFoldDB" id="A0A136ITX9"/>
<keyword evidence="2" id="KW-0472">Membrane</keyword>
<feature type="compositionally biased region" description="Basic and acidic residues" evidence="1">
    <location>
        <begin position="177"/>
        <end position="189"/>
    </location>
</feature>
<evidence type="ECO:0000313" key="3">
    <source>
        <dbReference type="EMBL" id="KXJ88283.1"/>
    </source>
</evidence>
<reference evidence="4" key="1">
    <citation type="submission" date="2016-02" db="EMBL/GenBank/DDBJ databases">
        <title>Draft genome sequence of Microdochium bolleyi, a fungal endophyte of beachgrass.</title>
        <authorList>
            <consortium name="DOE Joint Genome Institute"/>
            <person name="David A.S."/>
            <person name="May G."/>
            <person name="Haridas S."/>
            <person name="Lim J."/>
            <person name="Wang M."/>
            <person name="Labutti K."/>
            <person name="Lipzen A."/>
            <person name="Barry K."/>
            <person name="Grigoriev I.V."/>
        </authorList>
    </citation>
    <scope>NUCLEOTIDE SEQUENCE [LARGE SCALE GENOMIC DNA]</scope>
    <source>
        <strain evidence="4">J235TASD1</strain>
    </source>
</reference>
<name>A0A136ITX9_9PEZI</name>
<evidence type="ECO:0000256" key="2">
    <source>
        <dbReference type="SAM" id="Phobius"/>
    </source>
</evidence>
<feature type="compositionally biased region" description="Polar residues" evidence="1">
    <location>
        <begin position="132"/>
        <end position="142"/>
    </location>
</feature>
<sequence length="228" mass="24803">MSPLANTVAQALNVTFSVAAANKTGVTSPAIILHVARIIEALVGHEDTDGTPTTDTETRVENLWEWVAAEPDRLIAAILACGLPLLMLFCFLMHWALKKRQTRTANSSSHAAVDRADRQRWIDSLGLGAANMTSRPDASSSRYTRRPDGPSVRQSCRMLAAAQSAAYEHAIEEEAARQDMAARKERIAREAMAPPPYTEDFRRAAVAGPQTSPPSYTPFDSCAENPGR</sequence>
<keyword evidence="2" id="KW-0812">Transmembrane</keyword>
<evidence type="ECO:0000313" key="4">
    <source>
        <dbReference type="Proteomes" id="UP000070501"/>
    </source>
</evidence>
<organism evidence="3 4">
    <name type="scientific">Microdochium bolleyi</name>
    <dbReference type="NCBI Taxonomy" id="196109"/>
    <lineage>
        <taxon>Eukaryota</taxon>
        <taxon>Fungi</taxon>
        <taxon>Dikarya</taxon>
        <taxon>Ascomycota</taxon>
        <taxon>Pezizomycotina</taxon>
        <taxon>Sordariomycetes</taxon>
        <taxon>Xylariomycetidae</taxon>
        <taxon>Xylariales</taxon>
        <taxon>Microdochiaceae</taxon>
        <taxon>Microdochium</taxon>
    </lineage>
</organism>
<proteinExistence type="predicted"/>
<gene>
    <name evidence="3" type="ORF">Micbo1qcDRAFT_207537</name>
</gene>
<feature type="region of interest" description="Disordered" evidence="1">
    <location>
        <begin position="132"/>
        <end position="151"/>
    </location>
</feature>
<accession>A0A136ITX9</accession>
<keyword evidence="4" id="KW-1185">Reference proteome</keyword>
<evidence type="ECO:0000256" key="1">
    <source>
        <dbReference type="SAM" id="MobiDB-lite"/>
    </source>
</evidence>